<keyword evidence="4" id="KW-0233">DNA recombination</keyword>
<accession>A0A928DNN1</accession>
<dbReference type="GO" id="GO:0006310">
    <property type="term" value="P:DNA recombination"/>
    <property type="evidence" value="ECO:0007669"/>
    <property type="project" value="UniProtKB-KW"/>
</dbReference>
<dbReference type="PANTHER" id="PTHR30563">
    <property type="entry name" value="DNA RECOMBINATION PROTEIN RMUC"/>
    <property type="match status" value="1"/>
</dbReference>
<dbReference type="InterPro" id="IPR003798">
    <property type="entry name" value="DNA_recombination_RmuC"/>
</dbReference>
<dbReference type="Proteomes" id="UP000725649">
    <property type="component" value="Unassembled WGS sequence"/>
</dbReference>
<reference evidence="6" key="1">
    <citation type="submission" date="2019-04" db="EMBL/GenBank/DDBJ databases">
        <title>Evolution of Biomass-Degrading Anaerobic Consortia Revealed by Metagenomics.</title>
        <authorList>
            <person name="Peng X."/>
        </authorList>
    </citation>
    <scope>NUCLEOTIDE SEQUENCE</scope>
    <source>
        <strain evidence="6">SIG66</strain>
    </source>
</reference>
<gene>
    <name evidence="6" type="primary">rmuC</name>
    <name evidence="6" type="ORF">E7027_03230</name>
</gene>
<evidence type="ECO:0000313" key="7">
    <source>
        <dbReference type="Proteomes" id="UP000725649"/>
    </source>
</evidence>
<sequence>MNTTFFLSVILATLAGGVLAGLAVWFLKPSAKPEDSFKLKKFEELSAENKELSAKLQETQHSLIASQQAVGRVAELEKTTDEQKKEIVSLQQKLENTQSALQQAEQEKVKVTERKDALEKMQAEHKENISKLMQEQESKFAALQEKSQAAFKQLAAESLKEQRNELVTKNADIFSPIKEKMVEFTKQLGDFRTESATRHGDLQNVLNKTIELNENLSKEAADLATALKSPKQQGCWGELILENVLASAGLKEGEDYDKQVFFKTEDNTRQLPDFVIHLPNNRHFVIDSKMTLNSYTRWATATDEAEKEQHLKDLVTAIKANIDNLSGKNYKTLLHKNGLDFVFMFIPNEHAFFMALQKDPTLNTYAKNKSIALVTASNLFAVMQIVEQLWRMEKTNQMLDEILKVGSEMHHRVDLFTKKMDDIRDRIAKLQGAYQDAETTLTGQKGIIKSAVNLENLSVKHEKTLKNRLKEEPSAPLLDQEKNSLF</sequence>
<protein>
    <submittedName>
        <fullName evidence="6">DNA recombination protein RmuC</fullName>
    </submittedName>
</protein>
<organism evidence="6 7">
    <name type="scientific">Candidatus Avelusimicrobium gallicola</name>
    <dbReference type="NCBI Taxonomy" id="2562704"/>
    <lineage>
        <taxon>Bacteria</taxon>
        <taxon>Pseudomonadati</taxon>
        <taxon>Elusimicrobiota</taxon>
        <taxon>Elusimicrobia</taxon>
        <taxon>Elusimicrobiales</taxon>
        <taxon>Elusimicrobiaceae</taxon>
        <taxon>Candidatus Avelusimicrobium</taxon>
    </lineage>
</organism>
<comment type="function">
    <text evidence="1">Involved in DNA recombination.</text>
</comment>
<dbReference type="Pfam" id="PF02646">
    <property type="entry name" value="RmuC"/>
    <property type="match status" value="1"/>
</dbReference>
<evidence type="ECO:0000256" key="2">
    <source>
        <dbReference type="ARBA" id="ARBA00009840"/>
    </source>
</evidence>
<keyword evidence="3 5" id="KW-0175">Coiled coil</keyword>
<dbReference type="AlphaFoldDB" id="A0A928DNN1"/>
<comment type="similarity">
    <text evidence="2">Belongs to the RmuC family.</text>
</comment>
<name>A0A928DNN1_9BACT</name>
<evidence type="ECO:0000256" key="1">
    <source>
        <dbReference type="ARBA" id="ARBA00003416"/>
    </source>
</evidence>
<feature type="coiled-coil region" evidence="5">
    <location>
        <begin position="42"/>
        <end position="153"/>
    </location>
</feature>
<proteinExistence type="inferred from homology"/>
<evidence type="ECO:0000313" key="6">
    <source>
        <dbReference type="EMBL" id="MBE6421133.1"/>
    </source>
</evidence>
<evidence type="ECO:0000256" key="3">
    <source>
        <dbReference type="ARBA" id="ARBA00023054"/>
    </source>
</evidence>
<dbReference type="EMBL" id="SUVG01000003">
    <property type="protein sequence ID" value="MBE6421133.1"/>
    <property type="molecule type" value="Genomic_DNA"/>
</dbReference>
<evidence type="ECO:0000256" key="5">
    <source>
        <dbReference type="SAM" id="Coils"/>
    </source>
</evidence>
<evidence type="ECO:0000256" key="4">
    <source>
        <dbReference type="ARBA" id="ARBA00023172"/>
    </source>
</evidence>
<dbReference type="PANTHER" id="PTHR30563:SF0">
    <property type="entry name" value="DNA RECOMBINATION PROTEIN RMUC"/>
    <property type="match status" value="1"/>
</dbReference>
<comment type="caution">
    <text evidence="6">The sequence shown here is derived from an EMBL/GenBank/DDBJ whole genome shotgun (WGS) entry which is preliminary data.</text>
</comment>